<accession>A0ABD0J4A2</accession>
<organism evidence="1 2">
    <name type="scientific">Batillaria attramentaria</name>
    <dbReference type="NCBI Taxonomy" id="370345"/>
    <lineage>
        <taxon>Eukaryota</taxon>
        <taxon>Metazoa</taxon>
        <taxon>Spiralia</taxon>
        <taxon>Lophotrochozoa</taxon>
        <taxon>Mollusca</taxon>
        <taxon>Gastropoda</taxon>
        <taxon>Caenogastropoda</taxon>
        <taxon>Sorbeoconcha</taxon>
        <taxon>Cerithioidea</taxon>
        <taxon>Batillariidae</taxon>
        <taxon>Batillaria</taxon>
    </lineage>
</organism>
<keyword evidence="2" id="KW-1185">Reference proteome</keyword>
<reference evidence="1 2" key="1">
    <citation type="journal article" date="2023" name="Sci. Data">
        <title>Genome assembly of the Korean intertidal mud-creeper Batillaria attramentaria.</title>
        <authorList>
            <person name="Patra A.K."/>
            <person name="Ho P.T."/>
            <person name="Jun S."/>
            <person name="Lee S.J."/>
            <person name="Kim Y."/>
            <person name="Won Y.J."/>
        </authorList>
    </citation>
    <scope>NUCLEOTIDE SEQUENCE [LARGE SCALE GENOMIC DNA]</scope>
    <source>
        <strain evidence="1">Wonlab-2016</strain>
    </source>
</reference>
<name>A0ABD0J4A2_9CAEN</name>
<evidence type="ECO:0000313" key="2">
    <source>
        <dbReference type="Proteomes" id="UP001519460"/>
    </source>
</evidence>
<gene>
    <name evidence="1" type="ORF">BaRGS_00038964</name>
</gene>
<evidence type="ECO:0000313" key="1">
    <source>
        <dbReference type="EMBL" id="KAK7459692.1"/>
    </source>
</evidence>
<sequence length="73" mass="7947">MTPSDRVRHQHDTVIVTSSVDDQHSQFTELYNSSSLSQITELYNSSSLSQVQQNGGTSSGRHLAAIACHLPSC</sequence>
<proteinExistence type="predicted"/>
<comment type="caution">
    <text evidence="1">The sequence shown here is derived from an EMBL/GenBank/DDBJ whole genome shotgun (WGS) entry which is preliminary data.</text>
</comment>
<dbReference type="EMBL" id="JACVVK020000656">
    <property type="protein sequence ID" value="KAK7459692.1"/>
    <property type="molecule type" value="Genomic_DNA"/>
</dbReference>
<dbReference type="AlphaFoldDB" id="A0ABD0J4A2"/>
<protein>
    <submittedName>
        <fullName evidence="1">Uncharacterized protein</fullName>
    </submittedName>
</protein>
<dbReference type="Proteomes" id="UP001519460">
    <property type="component" value="Unassembled WGS sequence"/>
</dbReference>